<comment type="caution">
    <text evidence="2">The sequence shown here is derived from an EMBL/GenBank/DDBJ whole genome shotgun (WGS) entry which is preliminary data.</text>
</comment>
<feature type="region of interest" description="Disordered" evidence="1">
    <location>
        <begin position="34"/>
        <end position="56"/>
    </location>
</feature>
<accession>A0A9D4FI61</accession>
<keyword evidence="3" id="KW-1185">Reference proteome</keyword>
<evidence type="ECO:0000313" key="2">
    <source>
        <dbReference type="EMBL" id="KAH3797713.1"/>
    </source>
</evidence>
<reference evidence="2" key="1">
    <citation type="journal article" date="2019" name="bioRxiv">
        <title>The Genome of the Zebra Mussel, Dreissena polymorpha: A Resource for Invasive Species Research.</title>
        <authorList>
            <person name="McCartney M.A."/>
            <person name="Auch B."/>
            <person name="Kono T."/>
            <person name="Mallez S."/>
            <person name="Zhang Y."/>
            <person name="Obille A."/>
            <person name="Becker A."/>
            <person name="Abrahante J.E."/>
            <person name="Garbe J."/>
            <person name="Badalamenti J.P."/>
            <person name="Herman A."/>
            <person name="Mangelson H."/>
            <person name="Liachko I."/>
            <person name="Sullivan S."/>
            <person name="Sone E.D."/>
            <person name="Koren S."/>
            <person name="Silverstein K.A.T."/>
            <person name="Beckman K.B."/>
            <person name="Gohl D.M."/>
        </authorList>
    </citation>
    <scope>NUCLEOTIDE SEQUENCE</scope>
    <source>
        <strain evidence="2">Duluth1</strain>
        <tissue evidence="2">Whole animal</tissue>
    </source>
</reference>
<sequence>MTATSVGPQDFWRLSNEDKTGLVWTRHRARHSVQDFSQGHAERRSTSTPSKEKLDGQCERVDIPSLASITLNSTLGPDWTIISVSSFLISPKRIPVQGMMMMTLNVITSSQYDIGTPMHCYCM</sequence>
<reference evidence="2" key="2">
    <citation type="submission" date="2020-11" db="EMBL/GenBank/DDBJ databases">
        <authorList>
            <person name="McCartney M.A."/>
            <person name="Auch B."/>
            <person name="Kono T."/>
            <person name="Mallez S."/>
            <person name="Becker A."/>
            <person name="Gohl D.M."/>
            <person name="Silverstein K.A.T."/>
            <person name="Koren S."/>
            <person name="Bechman K.B."/>
            <person name="Herman A."/>
            <person name="Abrahante J.E."/>
            <person name="Garbe J."/>
        </authorList>
    </citation>
    <scope>NUCLEOTIDE SEQUENCE</scope>
    <source>
        <strain evidence="2">Duluth1</strain>
        <tissue evidence="2">Whole animal</tissue>
    </source>
</reference>
<protein>
    <submittedName>
        <fullName evidence="2">Uncharacterized protein</fullName>
    </submittedName>
</protein>
<name>A0A9D4FI61_DREPO</name>
<dbReference type="Proteomes" id="UP000828390">
    <property type="component" value="Unassembled WGS sequence"/>
</dbReference>
<organism evidence="2 3">
    <name type="scientific">Dreissena polymorpha</name>
    <name type="common">Zebra mussel</name>
    <name type="synonym">Mytilus polymorpha</name>
    <dbReference type="NCBI Taxonomy" id="45954"/>
    <lineage>
        <taxon>Eukaryota</taxon>
        <taxon>Metazoa</taxon>
        <taxon>Spiralia</taxon>
        <taxon>Lophotrochozoa</taxon>
        <taxon>Mollusca</taxon>
        <taxon>Bivalvia</taxon>
        <taxon>Autobranchia</taxon>
        <taxon>Heteroconchia</taxon>
        <taxon>Euheterodonta</taxon>
        <taxon>Imparidentia</taxon>
        <taxon>Neoheterodontei</taxon>
        <taxon>Myida</taxon>
        <taxon>Dreissenoidea</taxon>
        <taxon>Dreissenidae</taxon>
        <taxon>Dreissena</taxon>
    </lineage>
</organism>
<gene>
    <name evidence="2" type="ORF">DPMN_151300</name>
</gene>
<dbReference type="AlphaFoldDB" id="A0A9D4FI61"/>
<feature type="compositionally biased region" description="Basic and acidic residues" evidence="1">
    <location>
        <begin position="40"/>
        <end position="56"/>
    </location>
</feature>
<evidence type="ECO:0000256" key="1">
    <source>
        <dbReference type="SAM" id="MobiDB-lite"/>
    </source>
</evidence>
<proteinExistence type="predicted"/>
<evidence type="ECO:0000313" key="3">
    <source>
        <dbReference type="Proteomes" id="UP000828390"/>
    </source>
</evidence>
<dbReference type="EMBL" id="JAIWYP010000007">
    <property type="protein sequence ID" value="KAH3797713.1"/>
    <property type="molecule type" value="Genomic_DNA"/>
</dbReference>